<comment type="caution">
    <text evidence="1">The sequence shown here is derived from an EMBL/GenBank/DDBJ whole genome shotgun (WGS) entry which is preliminary data.</text>
</comment>
<dbReference type="EMBL" id="JARJBC010000018">
    <property type="protein sequence ID" value="MDF3292490.1"/>
    <property type="molecule type" value="Genomic_DNA"/>
</dbReference>
<sequence>MNSQELETVVREHVPLVVLVLVDEEYGCPGARPPKSGAVALPTT</sequence>
<evidence type="ECO:0000313" key="1">
    <source>
        <dbReference type="EMBL" id="MDF3292490.1"/>
    </source>
</evidence>
<accession>A0ABT5ZRP4</accession>
<dbReference type="SUPFAM" id="SSF52518">
    <property type="entry name" value="Thiamin diphosphate-binding fold (THDP-binding)"/>
    <property type="match status" value="1"/>
</dbReference>
<protein>
    <submittedName>
        <fullName evidence="1">Uncharacterized protein</fullName>
    </submittedName>
</protein>
<proteinExistence type="predicted"/>
<gene>
    <name evidence="1" type="ORF">P3G67_25300</name>
</gene>
<dbReference type="Proteomes" id="UP001216579">
    <property type="component" value="Unassembled WGS sequence"/>
</dbReference>
<evidence type="ECO:0000313" key="2">
    <source>
        <dbReference type="Proteomes" id="UP001216579"/>
    </source>
</evidence>
<dbReference type="InterPro" id="IPR029061">
    <property type="entry name" value="THDP-binding"/>
</dbReference>
<dbReference type="Gene3D" id="3.40.50.970">
    <property type="match status" value="1"/>
</dbReference>
<organism evidence="1 2">
    <name type="scientific">Streptomyces silvisoli</name>
    <dbReference type="NCBI Taxonomy" id="3034235"/>
    <lineage>
        <taxon>Bacteria</taxon>
        <taxon>Bacillati</taxon>
        <taxon>Actinomycetota</taxon>
        <taxon>Actinomycetes</taxon>
        <taxon>Kitasatosporales</taxon>
        <taxon>Streptomycetaceae</taxon>
        <taxon>Streptomyces</taxon>
    </lineage>
</organism>
<name>A0ABT5ZRP4_9ACTN</name>
<keyword evidence="2" id="KW-1185">Reference proteome</keyword>
<dbReference type="RefSeq" id="WP_269858851.1">
    <property type="nucleotide sequence ID" value="NZ_JARJBC010000018.1"/>
</dbReference>
<reference evidence="1 2" key="1">
    <citation type="submission" date="2023-03" db="EMBL/GenBank/DDBJ databases">
        <title>Draft genome sequence of Streptomyces sp. RB6PN23 isolated from peat swamp forest in Thailand.</title>
        <authorList>
            <person name="Klaysubun C."/>
            <person name="Duangmal K."/>
        </authorList>
    </citation>
    <scope>NUCLEOTIDE SEQUENCE [LARGE SCALE GENOMIC DNA]</scope>
    <source>
        <strain evidence="1 2">RB6PN23</strain>
    </source>
</reference>